<protein>
    <submittedName>
        <fullName evidence="1">Uncharacterized protein</fullName>
    </submittedName>
</protein>
<accession>A0ACD3B105</accession>
<sequence>MLTTAGLPPFLLRILRYNPDFIPPVHDDEGQRQPDAFPFVFHDRHLSPELSLARVVIQPSIPTSFMKNIDTTLDELKTRGMVSLPLLMNTGGDYGSPVFDNQVDDDAYALKLAWRYSTILGNSAPAVVSRWALHPDASKYYSTLRFGECKDPPYQQAPFSSKALRFQPFQDHHPEVLSLVSDQFKDALRSLEGRGLVIYQFYSMSTAMEQNFRDMDGLEAGLPSVVYKTGGLTGSSPGWHPPCDARNTPWLVPDSPAGSELRCSVFQPSQEKVVPCTKKDRIKFDQMDSQTAAGLCYHAWHQAVIEDATVIVFHCGNFERIGIRHRKTQTLILSSLIEVSKCQDPAYGELHVGLMLAAVQDALDRHEQSYQPQPTEVLPRRKAGQSLEPGLRRSKRQRTKVQMASLTPAVPPLINDDKAFWKMFAKCPLALVRFDFECLRSPCPAACLRRGGPLSPYSLGRGTKKWKKSYSLPECCTLTLDSYLAKGATGRVHTARLEIRTADGKVHSKDVIVKTAVEPHLRKRIRGEYSTYQHLWEHRVDRIPMVHGLFEDIDDMVTLLVIEKFKMSFRDREPFDLENEGLKNDGLMLGVTRAERYSVA</sequence>
<evidence type="ECO:0000313" key="2">
    <source>
        <dbReference type="Proteomes" id="UP000308600"/>
    </source>
</evidence>
<dbReference type="Proteomes" id="UP000308600">
    <property type="component" value="Unassembled WGS sequence"/>
</dbReference>
<dbReference type="EMBL" id="ML208291">
    <property type="protein sequence ID" value="TFK71948.1"/>
    <property type="molecule type" value="Genomic_DNA"/>
</dbReference>
<evidence type="ECO:0000313" key="1">
    <source>
        <dbReference type="EMBL" id="TFK71948.1"/>
    </source>
</evidence>
<organism evidence="1 2">
    <name type="scientific">Pluteus cervinus</name>
    <dbReference type="NCBI Taxonomy" id="181527"/>
    <lineage>
        <taxon>Eukaryota</taxon>
        <taxon>Fungi</taxon>
        <taxon>Dikarya</taxon>
        <taxon>Basidiomycota</taxon>
        <taxon>Agaricomycotina</taxon>
        <taxon>Agaricomycetes</taxon>
        <taxon>Agaricomycetidae</taxon>
        <taxon>Agaricales</taxon>
        <taxon>Pluteineae</taxon>
        <taxon>Pluteaceae</taxon>
        <taxon>Pluteus</taxon>
    </lineage>
</organism>
<proteinExistence type="predicted"/>
<keyword evidence="2" id="KW-1185">Reference proteome</keyword>
<name>A0ACD3B105_9AGAR</name>
<gene>
    <name evidence="1" type="ORF">BDN72DRAFT_876799</name>
</gene>
<reference evidence="1 2" key="1">
    <citation type="journal article" date="2019" name="Nat. Ecol. Evol.">
        <title>Megaphylogeny resolves global patterns of mushroom evolution.</title>
        <authorList>
            <person name="Varga T."/>
            <person name="Krizsan K."/>
            <person name="Foldi C."/>
            <person name="Dima B."/>
            <person name="Sanchez-Garcia M."/>
            <person name="Sanchez-Ramirez S."/>
            <person name="Szollosi G.J."/>
            <person name="Szarkandi J.G."/>
            <person name="Papp V."/>
            <person name="Albert L."/>
            <person name="Andreopoulos W."/>
            <person name="Angelini C."/>
            <person name="Antonin V."/>
            <person name="Barry K.W."/>
            <person name="Bougher N.L."/>
            <person name="Buchanan P."/>
            <person name="Buyck B."/>
            <person name="Bense V."/>
            <person name="Catcheside P."/>
            <person name="Chovatia M."/>
            <person name="Cooper J."/>
            <person name="Damon W."/>
            <person name="Desjardin D."/>
            <person name="Finy P."/>
            <person name="Geml J."/>
            <person name="Haridas S."/>
            <person name="Hughes K."/>
            <person name="Justo A."/>
            <person name="Karasinski D."/>
            <person name="Kautmanova I."/>
            <person name="Kiss B."/>
            <person name="Kocsube S."/>
            <person name="Kotiranta H."/>
            <person name="LaButti K.M."/>
            <person name="Lechner B.E."/>
            <person name="Liimatainen K."/>
            <person name="Lipzen A."/>
            <person name="Lukacs Z."/>
            <person name="Mihaltcheva S."/>
            <person name="Morgado L.N."/>
            <person name="Niskanen T."/>
            <person name="Noordeloos M.E."/>
            <person name="Ohm R.A."/>
            <person name="Ortiz-Santana B."/>
            <person name="Ovrebo C."/>
            <person name="Racz N."/>
            <person name="Riley R."/>
            <person name="Savchenko A."/>
            <person name="Shiryaev A."/>
            <person name="Soop K."/>
            <person name="Spirin V."/>
            <person name="Szebenyi C."/>
            <person name="Tomsovsky M."/>
            <person name="Tulloss R.E."/>
            <person name="Uehling J."/>
            <person name="Grigoriev I.V."/>
            <person name="Vagvolgyi C."/>
            <person name="Papp T."/>
            <person name="Martin F.M."/>
            <person name="Miettinen O."/>
            <person name="Hibbett D.S."/>
            <person name="Nagy L.G."/>
        </authorList>
    </citation>
    <scope>NUCLEOTIDE SEQUENCE [LARGE SCALE GENOMIC DNA]</scope>
    <source>
        <strain evidence="1 2">NL-1719</strain>
    </source>
</reference>